<keyword evidence="2" id="KW-0479">Metal-binding</keyword>
<dbReference type="CDD" id="cd00841">
    <property type="entry name" value="MPP_YfcE"/>
    <property type="match status" value="1"/>
</dbReference>
<dbReference type="PANTHER" id="PTHR43165:SF1">
    <property type="entry name" value="PHOSPHODIESTERASE MJ0936"/>
    <property type="match status" value="1"/>
</dbReference>
<dbReference type="EC" id="3.1.4.-" evidence="2"/>
<dbReference type="NCBIfam" id="NF006988">
    <property type="entry name" value="PRK09453.1"/>
    <property type="match status" value="1"/>
</dbReference>
<evidence type="ECO:0000313" key="4">
    <source>
        <dbReference type="EMBL" id="BFO72061.1"/>
    </source>
</evidence>
<comment type="cofactor">
    <cofactor evidence="2">
        <name>a divalent metal cation</name>
        <dbReference type="ChEBI" id="CHEBI:60240"/>
    </cofactor>
</comment>
<sequence length="170" mass="18915">MKYLIISDIHGCLPALQKALKFYREEHCDMLIILGDILNYGPRNGLPEGLDPQGIARELNGMADEIVAVRGNCDSEVDQMLLQFPIMADSMLLVDSGRRILLTHGHIYNETNMPRGPYDAIVYGHTHLYKLEQHGSLTVCNTGSITFPKGGNPPTMAVYENGVFEIKVLE</sequence>
<proteinExistence type="inferred from homology"/>
<evidence type="ECO:0000256" key="2">
    <source>
        <dbReference type="RuleBase" id="RU362039"/>
    </source>
</evidence>
<dbReference type="NCBIfam" id="TIGR00040">
    <property type="entry name" value="yfcE"/>
    <property type="match status" value="1"/>
</dbReference>
<evidence type="ECO:0000259" key="3">
    <source>
        <dbReference type="Pfam" id="PF12850"/>
    </source>
</evidence>
<reference evidence="4" key="1">
    <citation type="submission" date="2024-07" db="EMBL/GenBank/DDBJ databases">
        <title>Complete genome sequence of Prevotella sp. YM-2024 GTC17253.</title>
        <authorList>
            <person name="Hayashi M."/>
            <person name="Muto Y."/>
            <person name="Tanaka K."/>
            <person name="Niwa H."/>
        </authorList>
    </citation>
    <scope>NUCLEOTIDE SEQUENCE</scope>
    <source>
        <strain evidence="4">GTC17253</strain>
    </source>
</reference>
<dbReference type="AlphaFoldDB" id="A0AB33IQU4"/>
<dbReference type="InterPro" id="IPR041802">
    <property type="entry name" value="MPP_YfcE"/>
</dbReference>
<dbReference type="GO" id="GO:0046872">
    <property type="term" value="F:metal ion binding"/>
    <property type="evidence" value="ECO:0007669"/>
    <property type="project" value="UniProtKB-KW"/>
</dbReference>
<dbReference type="GO" id="GO:0016787">
    <property type="term" value="F:hydrolase activity"/>
    <property type="evidence" value="ECO:0007669"/>
    <property type="project" value="UniProtKB-UniRule"/>
</dbReference>
<dbReference type="Pfam" id="PF12850">
    <property type="entry name" value="Metallophos_2"/>
    <property type="match status" value="1"/>
</dbReference>
<evidence type="ECO:0000256" key="1">
    <source>
        <dbReference type="ARBA" id="ARBA00008950"/>
    </source>
</evidence>
<dbReference type="PANTHER" id="PTHR43165">
    <property type="entry name" value="METALLOPHOSPHOESTERASE"/>
    <property type="match status" value="1"/>
</dbReference>
<dbReference type="InterPro" id="IPR053193">
    <property type="entry name" value="MetalloPDE_YfcE-like"/>
</dbReference>
<feature type="domain" description="Calcineurin-like phosphoesterase" evidence="3">
    <location>
        <begin position="1"/>
        <end position="160"/>
    </location>
</feature>
<gene>
    <name evidence="4" type="primary">yfcE</name>
    <name evidence="4" type="ORF">GTC17253_20270</name>
</gene>
<dbReference type="InterPro" id="IPR024654">
    <property type="entry name" value="Calcineurin-like_PHP_lpxH"/>
</dbReference>
<dbReference type="EMBL" id="AP035785">
    <property type="protein sequence ID" value="BFO72061.1"/>
    <property type="molecule type" value="Genomic_DNA"/>
</dbReference>
<comment type="similarity">
    <text evidence="1 2">Belongs to the metallophosphoesterase superfamily. YfcE family.</text>
</comment>
<dbReference type="Gene3D" id="3.60.21.10">
    <property type="match status" value="1"/>
</dbReference>
<dbReference type="SUPFAM" id="SSF56300">
    <property type="entry name" value="Metallo-dependent phosphatases"/>
    <property type="match status" value="1"/>
</dbReference>
<name>A0AB33IQU4_9BACT</name>
<dbReference type="InterPro" id="IPR000979">
    <property type="entry name" value="Phosphodiesterase_MJ0936/Vps29"/>
</dbReference>
<dbReference type="InterPro" id="IPR029052">
    <property type="entry name" value="Metallo-depent_PP-like"/>
</dbReference>
<protein>
    <recommendedName>
        <fullName evidence="2">Phosphoesterase</fullName>
        <ecNumber evidence="2">3.1.4.-</ecNumber>
    </recommendedName>
</protein>
<organism evidence="4">
    <name type="scientific">Prevotella sp. GTC17253</name>
    <dbReference type="NCBI Taxonomy" id="3236793"/>
    <lineage>
        <taxon>Bacteria</taxon>
        <taxon>Pseudomonadati</taxon>
        <taxon>Bacteroidota</taxon>
        <taxon>Bacteroidia</taxon>
        <taxon>Bacteroidales</taxon>
        <taxon>Prevotellaceae</taxon>
        <taxon>Prevotella</taxon>
    </lineage>
</organism>
<accession>A0AB33IQU4</accession>